<dbReference type="Pfam" id="PF25106">
    <property type="entry name" value="VWA_4"/>
    <property type="match status" value="1"/>
</dbReference>
<dbReference type="STRING" id="388467.A19Y_3459"/>
<dbReference type="InterPro" id="IPR002035">
    <property type="entry name" value="VWF_A"/>
</dbReference>
<sequence length="228" mass="25621">MANEPEDKYVKYAVDLVMCIDGTGSMGHLIDAVKSTALNFYPKLEAKMETKQKKIDQLRAKVIVFRDYWADAPDKVMVQSKFFNLRTENTEFAGFVSKIQAQGGGDEPENGLEGLDLALKSKWEKAQDFAKQRYVIIVYTDASAHSLEKSSKPAHYPKEISSTLDDLTDYWSEMSSPAKRLLLFTPDASPWTMIASSWDNTIHFASKAGQGLEEFEMDEILDVIANSV</sequence>
<organism evidence="5 6">
    <name type="scientific">Planktothrix agardhii (strain NIVA-CYA 126/8)</name>
    <dbReference type="NCBI Taxonomy" id="388467"/>
    <lineage>
        <taxon>Bacteria</taxon>
        <taxon>Bacillati</taxon>
        <taxon>Cyanobacteriota</taxon>
        <taxon>Cyanophyceae</taxon>
        <taxon>Oscillatoriophycideae</taxon>
        <taxon>Oscillatoriales</taxon>
        <taxon>Microcoleaceae</taxon>
        <taxon>Planktothrix</taxon>
    </lineage>
</organism>
<dbReference type="Gene3D" id="3.40.50.410">
    <property type="entry name" value="von Willebrand factor, type A domain"/>
    <property type="match status" value="1"/>
</dbReference>
<evidence type="ECO:0000313" key="5">
    <source>
        <dbReference type="EMBL" id="KEI68229.1"/>
    </source>
</evidence>
<evidence type="ECO:0000259" key="4">
    <source>
        <dbReference type="PROSITE" id="PS50234"/>
    </source>
</evidence>
<dbReference type="PROSITE" id="PS50234">
    <property type="entry name" value="VWFA"/>
    <property type="match status" value="1"/>
</dbReference>
<evidence type="ECO:0000313" key="6">
    <source>
        <dbReference type="Proteomes" id="UP000027395"/>
    </source>
</evidence>
<dbReference type="RefSeq" id="WP_042155566.1">
    <property type="nucleotide sequence ID" value="NZ_CM002803.1"/>
</dbReference>
<name>A0A073CIU5_PLAA1</name>
<dbReference type="SUPFAM" id="SSF53300">
    <property type="entry name" value="vWA-like"/>
    <property type="match status" value="1"/>
</dbReference>
<evidence type="ECO:0000256" key="2">
    <source>
        <dbReference type="ARBA" id="ARBA00022525"/>
    </source>
</evidence>
<protein>
    <recommendedName>
        <fullName evidence="4">VWFA domain-containing protein</fullName>
    </recommendedName>
</protein>
<accession>A0A073CIU5</accession>
<dbReference type="InterPro" id="IPR056861">
    <property type="entry name" value="HMCN1-like_VWA"/>
</dbReference>
<feature type="domain" description="VWFA" evidence="4">
    <location>
        <begin position="15"/>
        <end position="220"/>
    </location>
</feature>
<dbReference type="GO" id="GO:0005737">
    <property type="term" value="C:cytoplasm"/>
    <property type="evidence" value="ECO:0007669"/>
    <property type="project" value="TreeGrafter"/>
</dbReference>
<dbReference type="EMBL" id="CM002803">
    <property type="protein sequence ID" value="KEI68229.1"/>
    <property type="molecule type" value="Genomic_DNA"/>
</dbReference>
<keyword evidence="6" id="KW-1185">Reference proteome</keyword>
<dbReference type="InterPro" id="IPR052969">
    <property type="entry name" value="Thr-specific_kinase-like"/>
</dbReference>
<dbReference type="Proteomes" id="UP000027395">
    <property type="component" value="Chromosome"/>
</dbReference>
<evidence type="ECO:0000256" key="1">
    <source>
        <dbReference type="ARBA" id="ARBA00004613"/>
    </source>
</evidence>
<dbReference type="InterPro" id="IPR036465">
    <property type="entry name" value="vWFA_dom_sf"/>
</dbReference>
<reference evidence="5 6" key="1">
    <citation type="journal article" date="2014" name="Appl. Environ. Microbiol.">
        <title>Elucidation of insertion elements encoded on plasmids and in vitro construction of shuttle vectors from the toxic cyanobacterium Planktothrix.</title>
        <authorList>
            <person name="Christiansen G."/>
            <person name="Goesmann A."/>
            <person name="Kurmayer R."/>
        </authorList>
    </citation>
    <scope>NUCLEOTIDE SEQUENCE [LARGE SCALE GENOMIC DNA]</scope>
    <source>
        <strain evidence="5 6">NIVA-CYA 126/8</strain>
    </source>
</reference>
<dbReference type="eggNOG" id="COG2304">
    <property type="taxonomic scope" value="Bacteria"/>
</dbReference>
<dbReference type="PANTHER" id="PTHR47763:SF1">
    <property type="entry name" value="DUF659 DOMAIN-CONTAINING PROTEIN"/>
    <property type="match status" value="1"/>
</dbReference>
<proteinExistence type="predicted"/>
<dbReference type="HOGENOM" id="CLU_096822_0_0_3"/>
<gene>
    <name evidence="5" type="ORF">A19Y_3459</name>
</gene>
<evidence type="ECO:0000256" key="3">
    <source>
        <dbReference type="ARBA" id="ARBA00022729"/>
    </source>
</evidence>
<keyword evidence="2" id="KW-0964">Secreted</keyword>
<dbReference type="PANTHER" id="PTHR47763">
    <property type="entry name" value="ALPHA-PROTEIN KINASE VWKA"/>
    <property type="match status" value="1"/>
</dbReference>
<comment type="subcellular location">
    <subcellularLocation>
        <location evidence="1">Secreted</location>
    </subcellularLocation>
</comment>
<dbReference type="AlphaFoldDB" id="A0A073CIU5"/>
<dbReference type="GO" id="GO:0004674">
    <property type="term" value="F:protein serine/threonine kinase activity"/>
    <property type="evidence" value="ECO:0007669"/>
    <property type="project" value="TreeGrafter"/>
</dbReference>
<dbReference type="PATRIC" id="fig|388467.6.peg.3404"/>
<keyword evidence="3" id="KW-0732">Signal</keyword>